<keyword evidence="1 5" id="KW-0768">Sushi</keyword>
<dbReference type="Proteomes" id="UP000085678">
    <property type="component" value="Unplaced"/>
</dbReference>
<reference evidence="10 11" key="1">
    <citation type="submission" date="2025-04" db="UniProtKB">
        <authorList>
            <consortium name="RefSeq"/>
        </authorList>
    </citation>
    <scope>IDENTIFICATION</scope>
    <source>
        <tissue evidence="10 11">Gonads</tissue>
    </source>
</reference>
<evidence type="ECO:0000256" key="1">
    <source>
        <dbReference type="ARBA" id="ARBA00022659"/>
    </source>
</evidence>
<evidence type="ECO:0000313" key="9">
    <source>
        <dbReference type="Proteomes" id="UP000085678"/>
    </source>
</evidence>
<evidence type="ECO:0000259" key="7">
    <source>
        <dbReference type="PROSITE" id="PS50923"/>
    </source>
</evidence>
<dbReference type="InterPro" id="IPR002889">
    <property type="entry name" value="WSC_carb-bd"/>
</dbReference>
<dbReference type="AlphaFoldDB" id="A0A1S3ITQ3"/>
<dbReference type="OrthoDB" id="10043391at2759"/>
<protein>
    <submittedName>
        <fullName evidence="10 11">CUB and sushi domain-containing protein 3</fullName>
    </submittedName>
</protein>
<evidence type="ECO:0000256" key="3">
    <source>
        <dbReference type="ARBA" id="ARBA00023157"/>
    </source>
</evidence>
<dbReference type="PROSITE" id="PS50022">
    <property type="entry name" value="FA58C_3"/>
    <property type="match status" value="1"/>
</dbReference>
<evidence type="ECO:0000313" key="11">
    <source>
        <dbReference type="RefSeq" id="XP_013401577.1"/>
    </source>
</evidence>
<dbReference type="Gene3D" id="2.60.120.260">
    <property type="entry name" value="Galactose-binding domain-like"/>
    <property type="match status" value="1"/>
</dbReference>
<dbReference type="GeneID" id="106167356"/>
<evidence type="ECO:0000259" key="6">
    <source>
        <dbReference type="PROSITE" id="PS50022"/>
    </source>
</evidence>
<accession>A0A1S3ITQ3</accession>
<evidence type="ECO:0000256" key="4">
    <source>
        <dbReference type="ARBA" id="ARBA00023180"/>
    </source>
</evidence>
<dbReference type="SMART" id="SM00032">
    <property type="entry name" value="CCP"/>
    <property type="match status" value="3"/>
</dbReference>
<dbReference type="SUPFAM" id="SSF57535">
    <property type="entry name" value="Complement control module/SCR domain"/>
    <property type="match status" value="3"/>
</dbReference>
<feature type="domain" description="F5/8 type C" evidence="6">
    <location>
        <begin position="1"/>
        <end position="57"/>
    </location>
</feature>
<dbReference type="RefSeq" id="XP_013401568.1">
    <property type="nucleotide sequence ID" value="XM_013546114.1"/>
</dbReference>
<dbReference type="CDD" id="cd00033">
    <property type="entry name" value="CCP"/>
    <property type="match status" value="2"/>
</dbReference>
<dbReference type="RefSeq" id="XP_013401577.1">
    <property type="nucleotide sequence ID" value="XM_013546123.1"/>
</dbReference>
<evidence type="ECO:0000256" key="2">
    <source>
        <dbReference type="ARBA" id="ARBA00022737"/>
    </source>
</evidence>
<dbReference type="InterPro" id="IPR000421">
    <property type="entry name" value="FA58C"/>
</dbReference>
<feature type="domain" description="WSC" evidence="8">
    <location>
        <begin position="65"/>
        <end position="158"/>
    </location>
</feature>
<keyword evidence="3" id="KW-1015">Disulfide bond</keyword>
<feature type="domain" description="Sushi" evidence="7">
    <location>
        <begin position="160"/>
        <end position="221"/>
    </location>
</feature>
<dbReference type="InterPro" id="IPR035976">
    <property type="entry name" value="Sushi/SCR/CCP_sf"/>
</dbReference>
<evidence type="ECO:0000256" key="5">
    <source>
        <dbReference type="PROSITE-ProRule" id="PRU00302"/>
    </source>
</evidence>
<keyword evidence="9" id="KW-1185">Reference proteome</keyword>
<dbReference type="InterPro" id="IPR000436">
    <property type="entry name" value="Sushi_SCR_CCP_dom"/>
</dbReference>
<dbReference type="KEGG" id="lak:106167356"/>
<feature type="domain" description="Sushi" evidence="7">
    <location>
        <begin position="280"/>
        <end position="346"/>
    </location>
</feature>
<dbReference type="SUPFAM" id="SSF49785">
    <property type="entry name" value="Galactose-binding domain-like"/>
    <property type="match status" value="1"/>
</dbReference>
<comment type="caution">
    <text evidence="5">Lacks conserved residue(s) required for the propagation of feature annotation.</text>
</comment>
<dbReference type="Pfam" id="PF00084">
    <property type="entry name" value="Sushi"/>
    <property type="match status" value="3"/>
</dbReference>
<sequence length="364" mass="39760">MNWTHYDNGNQLAGNTDFNKVVLNTFKYPFLAQHVRLYPNTSTCHNNCSLRMEMYGCKYSSFDHGDYYVGCIVETMDPNLSPVMERVISTNCGTPAACVDLCRDNGYLYAGLSGDNCSCSNSVDKYGRSSHSYCHITCSGDSSAFCGGHYRYSVWRTWDVRCPAVPLVGNASASTSNREHNVKVTYSCLPGFHWPSGTLEEHKSITCQVNNWTATPPACEVAQCTGNPQTVSNATLTQSGNSYLDVATYTCIENHAFQDGTTTKQASCLSNGQWDNSVPSACIRPQCPAVSSSLSYTTANSSDHEAGAAVRYECSPNSTFSDGSSERTRRCLVSGHWDSTEEACGKGHCELTPHQYGGWAKVCN</sequence>
<dbReference type="Pfam" id="PF00754">
    <property type="entry name" value="F5_F8_type_C"/>
    <property type="match status" value="1"/>
</dbReference>
<evidence type="ECO:0000259" key="8">
    <source>
        <dbReference type="PROSITE" id="PS51212"/>
    </source>
</evidence>
<gene>
    <name evidence="10 11" type="primary">LOC106167356</name>
</gene>
<dbReference type="PROSITE" id="PS51212">
    <property type="entry name" value="WSC"/>
    <property type="match status" value="1"/>
</dbReference>
<keyword evidence="2" id="KW-0677">Repeat</keyword>
<dbReference type="PROSITE" id="PS50923">
    <property type="entry name" value="SUSHI"/>
    <property type="match status" value="2"/>
</dbReference>
<proteinExistence type="predicted"/>
<dbReference type="PANTHER" id="PTHR19325:SF575">
    <property type="entry name" value="LOCOMOTION-RELATED PROTEIN HIKARU GENKI"/>
    <property type="match status" value="1"/>
</dbReference>
<dbReference type="Gene3D" id="2.10.70.10">
    <property type="entry name" value="Complement Module, domain 1"/>
    <property type="match status" value="3"/>
</dbReference>
<organism evidence="9 11">
    <name type="scientific">Lingula anatina</name>
    <name type="common">Brachiopod</name>
    <name type="synonym">Lingula unguis</name>
    <dbReference type="NCBI Taxonomy" id="7574"/>
    <lineage>
        <taxon>Eukaryota</taxon>
        <taxon>Metazoa</taxon>
        <taxon>Spiralia</taxon>
        <taxon>Lophotrochozoa</taxon>
        <taxon>Brachiopoda</taxon>
        <taxon>Linguliformea</taxon>
        <taxon>Lingulata</taxon>
        <taxon>Lingulida</taxon>
        <taxon>Linguloidea</taxon>
        <taxon>Lingulidae</taxon>
        <taxon>Lingula</taxon>
    </lineage>
</organism>
<name>A0A1S3ITQ3_LINAN</name>
<dbReference type="InterPro" id="IPR008979">
    <property type="entry name" value="Galactose-bd-like_sf"/>
</dbReference>
<dbReference type="InterPro" id="IPR050350">
    <property type="entry name" value="Compl-Cell_Adhes-Reg"/>
</dbReference>
<dbReference type="PANTHER" id="PTHR19325">
    <property type="entry name" value="COMPLEMENT COMPONENT-RELATED SUSHI DOMAIN-CONTAINING"/>
    <property type="match status" value="1"/>
</dbReference>
<keyword evidence="4" id="KW-0325">Glycoprotein</keyword>
<evidence type="ECO:0000313" key="10">
    <source>
        <dbReference type="RefSeq" id="XP_013401568.1"/>
    </source>
</evidence>
<dbReference type="Pfam" id="PF01822">
    <property type="entry name" value="WSC"/>
    <property type="match status" value="1"/>
</dbReference>